<proteinExistence type="predicted"/>
<evidence type="ECO:0000256" key="2">
    <source>
        <dbReference type="SAM" id="Phobius"/>
    </source>
</evidence>
<keyword evidence="5" id="KW-1185">Reference proteome</keyword>
<dbReference type="RefSeq" id="WP_146619921.1">
    <property type="nucleotide sequence ID" value="NZ_QHHQ01000002.1"/>
</dbReference>
<keyword evidence="2" id="KW-1133">Transmembrane helix</keyword>
<evidence type="ECO:0000313" key="5">
    <source>
        <dbReference type="Proteomes" id="UP000249590"/>
    </source>
</evidence>
<dbReference type="EMBL" id="QHHQ01000002">
    <property type="protein sequence ID" value="RAI01604.1"/>
    <property type="molecule type" value="Genomic_DNA"/>
</dbReference>
<keyword evidence="2" id="KW-0812">Transmembrane</keyword>
<organism evidence="4 5">
    <name type="scientific">Acuticoccus sediminis</name>
    <dbReference type="NCBI Taxonomy" id="2184697"/>
    <lineage>
        <taxon>Bacteria</taxon>
        <taxon>Pseudomonadati</taxon>
        <taxon>Pseudomonadota</taxon>
        <taxon>Alphaproteobacteria</taxon>
        <taxon>Hyphomicrobiales</taxon>
        <taxon>Amorphaceae</taxon>
        <taxon>Acuticoccus</taxon>
    </lineage>
</organism>
<evidence type="ECO:0000313" key="4">
    <source>
        <dbReference type="EMBL" id="RAI01604.1"/>
    </source>
</evidence>
<dbReference type="AlphaFoldDB" id="A0A8B2NVQ7"/>
<name>A0A8B2NVQ7_9HYPH</name>
<feature type="compositionally biased region" description="Low complexity" evidence="1">
    <location>
        <begin position="492"/>
        <end position="504"/>
    </location>
</feature>
<accession>A0A8B2NVQ7</accession>
<feature type="transmembrane region" description="Helical" evidence="2">
    <location>
        <begin position="133"/>
        <end position="157"/>
    </location>
</feature>
<gene>
    <name evidence="4" type="ORF">DLJ53_09280</name>
</gene>
<dbReference type="Proteomes" id="UP000249590">
    <property type="component" value="Unassembled WGS sequence"/>
</dbReference>
<dbReference type="OrthoDB" id="7238679at2"/>
<feature type="transmembrane region" description="Helical" evidence="2">
    <location>
        <begin position="438"/>
        <end position="460"/>
    </location>
</feature>
<feature type="transmembrane region" description="Helical" evidence="2">
    <location>
        <begin position="407"/>
        <end position="426"/>
    </location>
</feature>
<feature type="transmembrane region" description="Helical" evidence="2">
    <location>
        <begin position="99"/>
        <end position="121"/>
    </location>
</feature>
<comment type="caution">
    <text evidence="4">The sequence shown here is derived from an EMBL/GenBank/DDBJ whole genome shotgun (WGS) entry which is preliminary data.</text>
</comment>
<protein>
    <recommendedName>
        <fullName evidence="6">Dolichyl-phosphate-mannose-protein mannosyltransferase</fullName>
    </recommendedName>
</protein>
<sequence>MLDFVAVGVAALCLLAPAAWNGAPFPNSDTLSYLRVGDAAAHAMLDKLGFADAGAWLPRAPDVEPDGSADASATSASDEAIRMGTTYLGARSIYYGLPAYLLMVLGGFWAVAVAQAVLAAVTLRVVLSAMVPYIAPGATVALAALLTLTTPLGFLVSNIMPDVFLGLAAVSAAVLMAWFDRLGRSGVVFLCLMLAAGVLVHSTHAPILAAGVLAGAVVGSLRGLAFWRRGTVMSLVVIVAGLAAVLGAKKAEEIALGQPLRNPPFLMARVVADGPGRAWLDAACQERDLALCAFRDRPLDDSQAILWGTDPASAVFWPADYATRVRVIDEEREVVLGTLLSDPLGVASATATNVLRLTGRTALAAELDWNMPPEIWRDFDDYAPGTADAYAASAAYRDAIPFALVDGWFAAVGIAALGAALALLVYSARSASGIGAAAMIAGSVIIAVVAANIVLCGAASGPFDRYGARGLWLVPLVALAFLYGLRRTVGTATRGATPAPTERAVPPGAGSPQFGSKLEELT</sequence>
<feature type="chain" id="PRO_5032366655" description="Dolichyl-phosphate-mannose-protein mannosyltransferase" evidence="3">
    <location>
        <begin position="22"/>
        <end position="522"/>
    </location>
</feature>
<evidence type="ECO:0008006" key="6">
    <source>
        <dbReference type="Google" id="ProtNLM"/>
    </source>
</evidence>
<keyword evidence="3" id="KW-0732">Signal</keyword>
<evidence type="ECO:0000256" key="3">
    <source>
        <dbReference type="SAM" id="SignalP"/>
    </source>
</evidence>
<feature type="transmembrane region" description="Helical" evidence="2">
    <location>
        <begin position="232"/>
        <end position="248"/>
    </location>
</feature>
<evidence type="ECO:0000256" key="1">
    <source>
        <dbReference type="SAM" id="MobiDB-lite"/>
    </source>
</evidence>
<feature type="transmembrane region" description="Helical" evidence="2">
    <location>
        <begin position="163"/>
        <end position="179"/>
    </location>
</feature>
<feature type="transmembrane region" description="Helical" evidence="2">
    <location>
        <begin position="466"/>
        <end position="485"/>
    </location>
</feature>
<keyword evidence="2" id="KW-0472">Membrane</keyword>
<feature type="signal peptide" evidence="3">
    <location>
        <begin position="1"/>
        <end position="21"/>
    </location>
</feature>
<feature type="transmembrane region" description="Helical" evidence="2">
    <location>
        <begin position="207"/>
        <end position="225"/>
    </location>
</feature>
<reference evidence="4 5" key="1">
    <citation type="submission" date="2018-05" db="EMBL/GenBank/DDBJ databases">
        <title>Acuticoccus sediminis sp. nov., isolated from deep-sea sediment of Indian Ocean.</title>
        <authorList>
            <person name="Liu X."/>
            <person name="Lai Q."/>
            <person name="Du Y."/>
            <person name="Sun F."/>
            <person name="Zhang X."/>
            <person name="Wang S."/>
            <person name="Shao Z."/>
        </authorList>
    </citation>
    <scope>NUCLEOTIDE SEQUENCE [LARGE SCALE GENOMIC DNA]</scope>
    <source>
        <strain evidence="4 5">PTG4-2</strain>
    </source>
</reference>
<feature type="region of interest" description="Disordered" evidence="1">
    <location>
        <begin position="492"/>
        <end position="522"/>
    </location>
</feature>